<reference evidence="1 2" key="1">
    <citation type="journal article" date="2018" name="Genome Biol. Evol.">
        <title>Multiple Roots of Fruiting Body Formation in Amoebozoa.</title>
        <authorList>
            <person name="Hillmann F."/>
            <person name="Forbes G."/>
            <person name="Novohradska S."/>
            <person name="Ferling I."/>
            <person name="Riege K."/>
            <person name="Groth M."/>
            <person name="Westermann M."/>
            <person name="Marz M."/>
            <person name="Spaller T."/>
            <person name="Winckler T."/>
            <person name="Schaap P."/>
            <person name="Glockner G."/>
        </authorList>
    </citation>
    <scope>NUCLEOTIDE SEQUENCE [LARGE SCALE GENOMIC DNA]</scope>
    <source>
        <strain evidence="1 2">Jena</strain>
    </source>
</reference>
<dbReference type="EMBL" id="MDYQ01000048">
    <property type="protein sequence ID" value="PRP85258.1"/>
    <property type="molecule type" value="Genomic_DNA"/>
</dbReference>
<gene>
    <name evidence="1" type="ORF">PROFUN_07028</name>
</gene>
<comment type="caution">
    <text evidence="1">The sequence shown here is derived from an EMBL/GenBank/DDBJ whole genome shotgun (WGS) entry which is preliminary data.</text>
</comment>
<evidence type="ECO:0000313" key="1">
    <source>
        <dbReference type="EMBL" id="PRP85258.1"/>
    </source>
</evidence>
<proteinExistence type="predicted"/>
<accession>A0A2P6NMZ6</accession>
<dbReference type="Proteomes" id="UP000241769">
    <property type="component" value="Unassembled WGS sequence"/>
</dbReference>
<name>A0A2P6NMZ6_9EUKA</name>
<keyword evidence="2" id="KW-1185">Reference proteome</keyword>
<dbReference type="InParanoid" id="A0A2P6NMZ6"/>
<protein>
    <submittedName>
        <fullName evidence="1">Uncharacterized protein</fullName>
    </submittedName>
</protein>
<sequence>MAMQMEKPGGTQDGNWSWRLSLSMVQMYYKRGNPVSVQSSAHSQ</sequence>
<dbReference type="AlphaFoldDB" id="A0A2P6NMZ6"/>
<evidence type="ECO:0000313" key="2">
    <source>
        <dbReference type="Proteomes" id="UP000241769"/>
    </source>
</evidence>
<organism evidence="1 2">
    <name type="scientific">Planoprotostelium fungivorum</name>
    <dbReference type="NCBI Taxonomy" id="1890364"/>
    <lineage>
        <taxon>Eukaryota</taxon>
        <taxon>Amoebozoa</taxon>
        <taxon>Evosea</taxon>
        <taxon>Variosea</taxon>
        <taxon>Cavosteliida</taxon>
        <taxon>Cavosteliaceae</taxon>
        <taxon>Planoprotostelium</taxon>
    </lineage>
</organism>